<keyword evidence="1" id="KW-0472">Membrane</keyword>
<feature type="transmembrane region" description="Helical" evidence="1">
    <location>
        <begin position="219"/>
        <end position="238"/>
    </location>
</feature>
<keyword evidence="1" id="KW-0812">Transmembrane</keyword>
<keyword evidence="3" id="KW-1185">Reference proteome</keyword>
<dbReference type="Gene3D" id="3.30.420.380">
    <property type="match status" value="1"/>
</dbReference>
<keyword evidence="1" id="KW-1133">Transmembrane helix</keyword>
<organism evidence="2 3">
    <name type="scientific">Seongchinamella unica</name>
    <dbReference type="NCBI Taxonomy" id="2547392"/>
    <lineage>
        <taxon>Bacteria</taxon>
        <taxon>Pseudomonadati</taxon>
        <taxon>Pseudomonadota</taxon>
        <taxon>Gammaproteobacteria</taxon>
        <taxon>Cellvibrionales</taxon>
        <taxon>Halieaceae</taxon>
        <taxon>Seongchinamella</taxon>
    </lineage>
</organism>
<dbReference type="Proteomes" id="UP000295554">
    <property type="component" value="Unassembled WGS sequence"/>
</dbReference>
<dbReference type="InterPro" id="IPR043129">
    <property type="entry name" value="ATPase_NBD"/>
</dbReference>
<gene>
    <name evidence="2" type="ORF">E2F43_03105</name>
</gene>
<dbReference type="EMBL" id="SMSE01000001">
    <property type="protein sequence ID" value="TDG15237.1"/>
    <property type="molecule type" value="Genomic_DNA"/>
</dbReference>
<proteinExistence type="predicted"/>
<protein>
    <submittedName>
        <fullName evidence="2">Uncharacterized protein</fullName>
    </submittedName>
</protein>
<dbReference type="InterPro" id="IPR007813">
    <property type="entry name" value="PilN"/>
</dbReference>
<dbReference type="PANTHER" id="PTHR40278:SF1">
    <property type="entry name" value="DNA UTILIZATION PROTEIN HOFN"/>
    <property type="match status" value="1"/>
</dbReference>
<comment type="caution">
    <text evidence="2">The sequence shown here is derived from an EMBL/GenBank/DDBJ whole genome shotgun (WGS) entry which is preliminary data.</text>
</comment>
<name>A0A4R5LV67_9GAMM</name>
<dbReference type="Pfam" id="PF05137">
    <property type="entry name" value="PilN"/>
    <property type="match status" value="1"/>
</dbReference>
<dbReference type="OrthoDB" id="5621075at2"/>
<dbReference type="PANTHER" id="PTHR40278">
    <property type="entry name" value="DNA UTILIZATION PROTEIN HOFN"/>
    <property type="match status" value="1"/>
</dbReference>
<evidence type="ECO:0000313" key="3">
    <source>
        <dbReference type="Proteomes" id="UP000295554"/>
    </source>
</evidence>
<dbReference type="AlphaFoldDB" id="A0A4R5LV67"/>
<evidence type="ECO:0000313" key="2">
    <source>
        <dbReference type="EMBL" id="TDG15237.1"/>
    </source>
</evidence>
<dbReference type="SUPFAM" id="SSF53067">
    <property type="entry name" value="Actin-like ATPase domain"/>
    <property type="match status" value="1"/>
</dbReference>
<reference evidence="2 3" key="1">
    <citation type="submission" date="2019-03" db="EMBL/GenBank/DDBJ databases">
        <title>Seongchinamella monodicae gen. nov., sp. nov., a novel member of the Gammaproteobacteria isolated from a tidal mudflat of beach.</title>
        <authorList>
            <person name="Yang H.G."/>
            <person name="Kang J.W."/>
            <person name="Lee S.D."/>
        </authorList>
    </citation>
    <scope>NUCLEOTIDE SEQUENCE [LARGE SCALE GENOMIC DNA]</scope>
    <source>
        <strain evidence="2 3">GH4-78</strain>
    </source>
</reference>
<evidence type="ECO:0000256" key="1">
    <source>
        <dbReference type="SAM" id="Phobius"/>
    </source>
</evidence>
<sequence>MEIIERQQGMQQLKAAWHWWLAELSALAPKPLIDFFATGTAILRVQAVSGASRFVLRTGQDEQTLGEIDLLQASPDELQAFARQLGEHLTLRPQVQLAPPAEAFLEREAYLPLTVEANLPTVLRFEIDRLMPFGKGDALFGYRVLQRHPEEEKLAVELYVISRQQLAPYLDRLSALGLAPEAVLPPSATGTRDDATLNLLPEAQRAPAEPYWNREVWRAFLLAMVLAVATLALPAWYYERSIGSIQPEIEQKRADADRVAEKRGLVLSQLLARQAIAARKNEAPGKLELLLALTRVLPDNTWVSRLHMERKKLVLSGESDKASDLIGLLEQSDYFRDVQFRSPITSNPRTGSERYEIEVDLAEMAP</sequence>
<accession>A0A4R5LV67</accession>
<dbReference type="InterPro" id="IPR052534">
    <property type="entry name" value="Extracell_DNA_Util/SecSys_Comp"/>
</dbReference>